<proteinExistence type="predicted"/>
<organism evidence="1 2">
    <name type="scientific">Cronobacter turicensis</name>
    <dbReference type="NCBI Taxonomy" id="413502"/>
    <lineage>
        <taxon>Bacteria</taxon>
        <taxon>Pseudomonadati</taxon>
        <taxon>Pseudomonadota</taxon>
        <taxon>Gammaproteobacteria</taxon>
        <taxon>Enterobacterales</taxon>
        <taxon>Enterobacteriaceae</taxon>
        <taxon>Cronobacter</taxon>
    </lineage>
</organism>
<gene>
    <name evidence="1" type="ORF">BS411_012200</name>
</gene>
<dbReference type="Proteomes" id="UP000244623">
    <property type="component" value="Chromosome"/>
</dbReference>
<sequence>MSEIREPVTHNLKIWPEHYSAVCAGVKRAELRKNDRDYRAGDTLDLCEWDKDDESFTGEFISVTVTHVADVGEWMPGYVLLSIELALRERAEPVAWRHDDGPFAGGVLTKAKSVAEKWIANGWKVTPLYAAPPAPVSVPDEMPKPDTSKMFVADAVAAISRAEGWNACRAAMLKPVSQPYKLPGKDG</sequence>
<evidence type="ECO:0000313" key="1">
    <source>
        <dbReference type="EMBL" id="XSF52742.1"/>
    </source>
</evidence>
<reference evidence="1" key="1">
    <citation type="submission" date="2025-05" db="EMBL/GenBank/DDBJ databases">
        <title>FDA Reference Genome datasets for Cronobacter.</title>
        <authorList>
            <person name="Gopinath G.R."/>
        </authorList>
    </citation>
    <scope>NUCLEOTIDE SEQUENCE</scope>
    <source>
        <strain evidence="1">MOD1-Sh41s</strain>
    </source>
</reference>
<dbReference type="EMBL" id="CP187984">
    <property type="protein sequence ID" value="XSF52742.1"/>
    <property type="molecule type" value="Genomic_DNA"/>
</dbReference>
<accession>A0ACD5IN20</accession>
<evidence type="ECO:0000313" key="2">
    <source>
        <dbReference type="Proteomes" id="UP000244623"/>
    </source>
</evidence>
<protein>
    <submittedName>
        <fullName evidence="1">DUF3850 domain-containing protein</fullName>
    </submittedName>
</protein>
<name>A0ACD5IN20_9ENTR</name>